<evidence type="ECO:0000313" key="1">
    <source>
        <dbReference type="EMBL" id="KAF9066028.1"/>
    </source>
</evidence>
<reference evidence="1" key="1">
    <citation type="submission" date="2020-11" db="EMBL/GenBank/DDBJ databases">
        <authorList>
            <consortium name="DOE Joint Genome Institute"/>
            <person name="Ahrendt S."/>
            <person name="Riley R."/>
            <person name="Andreopoulos W."/>
            <person name="Labutti K."/>
            <person name="Pangilinan J."/>
            <person name="Ruiz-Duenas F.J."/>
            <person name="Barrasa J.M."/>
            <person name="Sanchez-Garcia M."/>
            <person name="Camarero S."/>
            <person name="Miyauchi S."/>
            <person name="Serrano A."/>
            <person name="Linde D."/>
            <person name="Babiker R."/>
            <person name="Drula E."/>
            <person name="Ayuso-Fernandez I."/>
            <person name="Pacheco R."/>
            <person name="Padilla G."/>
            <person name="Ferreira P."/>
            <person name="Barriuso J."/>
            <person name="Kellner H."/>
            <person name="Castanera R."/>
            <person name="Alfaro M."/>
            <person name="Ramirez L."/>
            <person name="Pisabarro A.G."/>
            <person name="Kuo A."/>
            <person name="Tritt A."/>
            <person name="Lipzen A."/>
            <person name="He G."/>
            <person name="Yan M."/>
            <person name="Ng V."/>
            <person name="Cullen D."/>
            <person name="Martin F."/>
            <person name="Rosso M.-N."/>
            <person name="Henrissat B."/>
            <person name="Hibbett D."/>
            <person name="Martinez A.T."/>
            <person name="Grigoriev I.V."/>
        </authorList>
    </citation>
    <scope>NUCLEOTIDE SEQUENCE</scope>
    <source>
        <strain evidence="1">AH 40177</strain>
    </source>
</reference>
<organism evidence="1 2">
    <name type="scientific">Rhodocollybia butyracea</name>
    <dbReference type="NCBI Taxonomy" id="206335"/>
    <lineage>
        <taxon>Eukaryota</taxon>
        <taxon>Fungi</taxon>
        <taxon>Dikarya</taxon>
        <taxon>Basidiomycota</taxon>
        <taxon>Agaricomycotina</taxon>
        <taxon>Agaricomycetes</taxon>
        <taxon>Agaricomycetidae</taxon>
        <taxon>Agaricales</taxon>
        <taxon>Marasmiineae</taxon>
        <taxon>Omphalotaceae</taxon>
        <taxon>Rhodocollybia</taxon>
    </lineage>
</organism>
<keyword evidence="2" id="KW-1185">Reference proteome</keyword>
<name>A0A9P5PMG0_9AGAR</name>
<evidence type="ECO:0000313" key="2">
    <source>
        <dbReference type="Proteomes" id="UP000772434"/>
    </source>
</evidence>
<comment type="caution">
    <text evidence="1">The sequence shown here is derived from an EMBL/GenBank/DDBJ whole genome shotgun (WGS) entry which is preliminary data.</text>
</comment>
<protein>
    <submittedName>
        <fullName evidence="1">Uncharacterized protein</fullName>
    </submittedName>
</protein>
<dbReference type="EMBL" id="JADNRY010000094">
    <property type="protein sequence ID" value="KAF9066028.1"/>
    <property type="molecule type" value="Genomic_DNA"/>
</dbReference>
<proteinExistence type="predicted"/>
<accession>A0A9P5PMG0</accession>
<dbReference type="Proteomes" id="UP000772434">
    <property type="component" value="Unassembled WGS sequence"/>
</dbReference>
<gene>
    <name evidence="1" type="ORF">BDP27DRAFT_1365987</name>
</gene>
<dbReference type="AlphaFoldDB" id="A0A9P5PMG0"/>
<sequence length="330" mass="36112">MSFQCAGLGPWIPHMLGQVLGQIAYPSLPGFDLLCTHQSSAQTPKCVEQPEQPERKVTDHMITSCQVEFTAAPRQPRQPRPPTTNLQPIGLWVFPYVSTTSDPESAHTRTTKNYKVPIDLEIPAPKNLSVLALIKELISSVSLHEFNFASQNFAITLSSPSLLSSFAMRLFPSICYTTSPTLKPSAKRSFGVLIELLRDAMGIIVLTAFLGTVTSAQASAQHWTVAERGSVRVHVRRWRHGTAALRSDSVSSPWSMAWIVRSSKKLRTSFVPTVAPAQPPAQHPASMRGMRGKATASRVRAGARSASNGTETSRQMFAALVLQKQLKTIV</sequence>